<keyword evidence="6" id="KW-0547">Nucleotide-binding</keyword>
<keyword evidence="4 11" id="KW-0812">Transmembrane</keyword>
<dbReference type="InterPro" id="IPR027417">
    <property type="entry name" value="P-loop_NTPase"/>
</dbReference>
<dbReference type="Gene3D" id="1.20.1560.10">
    <property type="entry name" value="ABC transporter type 1, transmembrane domain"/>
    <property type="match status" value="2"/>
</dbReference>
<evidence type="ECO:0000256" key="6">
    <source>
        <dbReference type="ARBA" id="ARBA00022741"/>
    </source>
</evidence>
<keyword evidence="9 11" id="KW-0472">Membrane</keyword>
<dbReference type="OrthoDB" id="6500128at2759"/>
<evidence type="ECO:0000256" key="8">
    <source>
        <dbReference type="ARBA" id="ARBA00022989"/>
    </source>
</evidence>
<evidence type="ECO:0000259" key="13">
    <source>
        <dbReference type="PROSITE" id="PS50929"/>
    </source>
</evidence>
<dbReference type="SMART" id="SM00382">
    <property type="entry name" value="AAA"/>
    <property type="match status" value="1"/>
</dbReference>
<protein>
    <submittedName>
        <fullName evidence="14">Uncharacterized protein</fullName>
    </submittedName>
</protein>
<dbReference type="InterPro" id="IPR017871">
    <property type="entry name" value="ABC_transporter-like_CS"/>
</dbReference>
<dbReference type="EMBL" id="CAJPIZ010020880">
    <property type="protein sequence ID" value="CAG2117453.1"/>
    <property type="molecule type" value="Genomic_DNA"/>
</dbReference>
<dbReference type="AlphaFoldDB" id="A0A7R9LD19"/>
<dbReference type="GO" id="GO:0012505">
    <property type="term" value="C:endomembrane system"/>
    <property type="evidence" value="ECO:0007669"/>
    <property type="project" value="UniProtKB-SubCell"/>
</dbReference>
<dbReference type="Gene3D" id="3.40.50.300">
    <property type="entry name" value="P-loop containing nucleotide triphosphate hydrolases"/>
    <property type="match status" value="1"/>
</dbReference>
<dbReference type="GO" id="GO:0005524">
    <property type="term" value="F:ATP binding"/>
    <property type="evidence" value="ECO:0007669"/>
    <property type="project" value="UniProtKB-KW"/>
</dbReference>
<organism evidence="14">
    <name type="scientific">Medioppia subpectinata</name>
    <dbReference type="NCBI Taxonomy" id="1979941"/>
    <lineage>
        <taxon>Eukaryota</taxon>
        <taxon>Metazoa</taxon>
        <taxon>Ecdysozoa</taxon>
        <taxon>Arthropoda</taxon>
        <taxon>Chelicerata</taxon>
        <taxon>Arachnida</taxon>
        <taxon>Acari</taxon>
        <taxon>Acariformes</taxon>
        <taxon>Sarcoptiformes</taxon>
        <taxon>Oribatida</taxon>
        <taxon>Brachypylina</taxon>
        <taxon>Oppioidea</taxon>
        <taxon>Oppiidae</taxon>
        <taxon>Medioppia</taxon>
    </lineage>
</organism>
<dbReference type="Pfam" id="PF00005">
    <property type="entry name" value="ABC_tran"/>
    <property type="match status" value="1"/>
</dbReference>
<evidence type="ECO:0000256" key="5">
    <source>
        <dbReference type="ARBA" id="ARBA00022737"/>
    </source>
</evidence>
<accession>A0A7R9LD19</accession>
<dbReference type="FunFam" id="1.20.1560.10:FF:000015">
    <property type="entry name" value="multidrug resistance-associated protein 5 isoform X1"/>
    <property type="match status" value="1"/>
</dbReference>
<dbReference type="PANTHER" id="PTHR24223">
    <property type="entry name" value="ATP-BINDING CASSETTE SUB-FAMILY C"/>
    <property type="match status" value="1"/>
</dbReference>
<dbReference type="SUPFAM" id="SSF52540">
    <property type="entry name" value="P-loop containing nucleoside triphosphate hydrolases"/>
    <property type="match status" value="1"/>
</dbReference>
<dbReference type="CDD" id="cd03250">
    <property type="entry name" value="ABCC_MRP_domain1"/>
    <property type="match status" value="1"/>
</dbReference>
<comment type="subcellular location">
    <subcellularLocation>
        <location evidence="1">Endomembrane system</location>
        <topology evidence="1">Multi-pass membrane protein</topology>
    </subcellularLocation>
</comment>
<feature type="transmembrane region" description="Helical" evidence="11">
    <location>
        <begin position="473"/>
        <end position="496"/>
    </location>
</feature>
<comment type="similarity">
    <text evidence="2">Belongs to the ABC transporter superfamily. ABCC family. Conjugate transporter (TC 3.A.1.208) subfamily.</text>
</comment>
<name>A0A7R9LD19_9ACAR</name>
<keyword evidence="7" id="KW-0067">ATP-binding</keyword>
<dbReference type="Pfam" id="PF00664">
    <property type="entry name" value="ABC_membrane"/>
    <property type="match status" value="2"/>
</dbReference>
<sequence length="757" mass="83291">AEYRRRAVANSDKRVALMAELLAHIRTVKLYGWEPVFAKRVIEYRRKEIRWLKMCQYLQCVSTSLAVTAPLIITVITILVYTSAGGGDLTAAKAFTLVMVNYMAAHGIRSLPIYIRDIVNGRIALARIERVLKCPERADYIAANTNSPTVAIHLNHVTVAWDEHKESDQLSTTTIPQWLTGINLDVPVGAHVGVIGAVGAGKTSLLRTILGQMALVSGRVGLKGSVAYVAQEPCILNTTIQDNITFGQPYDPNRYHQAIRCCALGPDFGALPAGDRTEIGERGVTLSGGQRQRVSLARALYSNRDVYLLDDPLSAVDRTVGRHIYRECIDRGLKGRTVLLVTHQIECLAGMDFVVYVREGRVVRMGPHRELYDTDSDYRQLIDSSDDIMTANAEEDVTKDQLKDTTNGTITQSVRHRRSDSGVVTDPDSGDEACDSYSKLMSGRLMSDERVATGGDISWDTYLAYVKAGGGPLVTLLLIAWLALQAGCNSFANWWLGYWLAQGSGNTTQTGAAHPNQSSVANSILNNPDLSIYQTVYGLSVIVVVMTTLALGYGFTKVTLGASKRLHDRVFRRVLDSSLAFYHTVPAGRVLNVFVRDMDEMDTQVPQALDGFCQRLMVVLCNVGVIVFVYPWFIAPFAALTLAYGLIHRLFRGATRDLKRLESAARSPVYSHVTATIDGRSTITAYGREREFAVRLQALVDRQSAANFLYHCSVRWLSTRVDILCALVTLFAALFAVFGRHSVGAPFAGLALVLSIQ</sequence>
<evidence type="ECO:0000256" key="1">
    <source>
        <dbReference type="ARBA" id="ARBA00004127"/>
    </source>
</evidence>
<feature type="domain" description="ABC transmembrane type-1" evidence="13">
    <location>
        <begin position="476"/>
        <end position="757"/>
    </location>
</feature>
<feature type="non-terminal residue" evidence="14">
    <location>
        <position position="757"/>
    </location>
</feature>
<keyword evidence="8 11" id="KW-1133">Transmembrane helix</keyword>
<dbReference type="InterPro" id="IPR050173">
    <property type="entry name" value="ABC_transporter_C-like"/>
</dbReference>
<evidence type="ECO:0000256" key="2">
    <source>
        <dbReference type="ARBA" id="ARBA00009726"/>
    </source>
</evidence>
<dbReference type="GO" id="GO:0140359">
    <property type="term" value="F:ABC-type transporter activity"/>
    <property type="evidence" value="ECO:0007669"/>
    <property type="project" value="InterPro"/>
</dbReference>
<dbReference type="Proteomes" id="UP000759131">
    <property type="component" value="Unassembled WGS sequence"/>
</dbReference>
<dbReference type="InterPro" id="IPR011527">
    <property type="entry name" value="ABC1_TM_dom"/>
</dbReference>
<feature type="transmembrane region" description="Helical" evidence="11">
    <location>
        <begin position="94"/>
        <end position="115"/>
    </location>
</feature>
<dbReference type="FunFam" id="3.40.50.300:FF:000997">
    <property type="entry name" value="Multidrug resistance-associated protein 1"/>
    <property type="match status" value="1"/>
</dbReference>
<dbReference type="PROSITE" id="PS50893">
    <property type="entry name" value="ABC_TRANSPORTER_2"/>
    <property type="match status" value="1"/>
</dbReference>
<dbReference type="PANTHER" id="PTHR24223:SF447">
    <property type="entry name" value="MULTIDRUG RESISTANCE-ASSOCIATED PROTEIN 5"/>
    <property type="match status" value="1"/>
</dbReference>
<evidence type="ECO:0000256" key="11">
    <source>
        <dbReference type="SAM" id="Phobius"/>
    </source>
</evidence>
<proteinExistence type="inferred from homology"/>
<dbReference type="PROSITE" id="PS50929">
    <property type="entry name" value="ABC_TM1F"/>
    <property type="match status" value="2"/>
</dbReference>
<keyword evidence="3" id="KW-0813">Transport</keyword>
<dbReference type="GO" id="GO:0016887">
    <property type="term" value="F:ATP hydrolysis activity"/>
    <property type="evidence" value="ECO:0007669"/>
    <property type="project" value="InterPro"/>
</dbReference>
<evidence type="ECO:0000256" key="9">
    <source>
        <dbReference type="ARBA" id="ARBA00023136"/>
    </source>
</evidence>
<dbReference type="InterPro" id="IPR036640">
    <property type="entry name" value="ABC1_TM_sf"/>
</dbReference>
<evidence type="ECO:0000259" key="12">
    <source>
        <dbReference type="PROSITE" id="PS50893"/>
    </source>
</evidence>
<feature type="transmembrane region" description="Helical" evidence="11">
    <location>
        <begin position="723"/>
        <end position="743"/>
    </location>
</feature>
<gene>
    <name evidence="14" type="ORF">OSB1V03_LOCUS17406</name>
</gene>
<dbReference type="InterPro" id="IPR003439">
    <property type="entry name" value="ABC_transporter-like_ATP-bd"/>
</dbReference>
<evidence type="ECO:0000256" key="10">
    <source>
        <dbReference type="ARBA" id="ARBA00023180"/>
    </source>
</evidence>
<dbReference type="GO" id="GO:0016020">
    <property type="term" value="C:membrane"/>
    <property type="evidence" value="ECO:0007669"/>
    <property type="project" value="InterPro"/>
</dbReference>
<keyword evidence="15" id="KW-1185">Reference proteome</keyword>
<feature type="transmembrane region" description="Helical" evidence="11">
    <location>
        <begin position="532"/>
        <end position="553"/>
    </location>
</feature>
<dbReference type="SUPFAM" id="SSF90123">
    <property type="entry name" value="ABC transporter transmembrane region"/>
    <property type="match status" value="2"/>
</dbReference>
<dbReference type="InterPro" id="IPR003593">
    <property type="entry name" value="AAA+_ATPase"/>
</dbReference>
<dbReference type="PROSITE" id="PS00211">
    <property type="entry name" value="ABC_TRANSPORTER_1"/>
    <property type="match status" value="1"/>
</dbReference>
<evidence type="ECO:0000313" key="14">
    <source>
        <dbReference type="EMBL" id="CAD7638469.1"/>
    </source>
</evidence>
<reference evidence="14" key="1">
    <citation type="submission" date="2020-11" db="EMBL/GenBank/DDBJ databases">
        <authorList>
            <person name="Tran Van P."/>
        </authorList>
    </citation>
    <scope>NUCLEOTIDE SEQUENCE</scope>
</reference>
<feature type="transmembrane region" description="Helical" evidence="11">
    <location>
        <begin position="615"/>
        <end position="647"/>
    </location>
</feature>
<evidence type="ECO:0000256" key="7">
    <source>
        <dbReference type="ARBA" id="ARBA00022840"/>
    </source>
</evidence>
<evidence type="ECO:0000313" key="15">
    <source>
        <dbReference type="Proteomes" id="UP000759131"/>
    </source>
</evidence>
<evidence type="ECO:0000256" key="3">
    <source>
        <dbReference type="ARBA" id="ARBA00022448"/>
    </source>
</evidence>
<feature type="domain" description="ABC transporter" evidence="12">
    <location>
        <begin position="152"/>
        <end position="384"/>
    </location>
</feature>
<dbReference type="CDD" id="cd18599">
    <property type="entry name" value="ABC_6TM_MRP5_8_9_D2"/>
    <property type="match status" value="1"/>
</dbReference>
<evidence type="ECO:0000256" key="4">
    <source>
        <dbReference type="ARBA" id="ARBA00022692"/>
    </source>
</evidence>
<dbReference type="EMBL" id="OC875455">
    <property type="protein sequence ID" value="CAD7638469.1"/>
    <property type="molecule type" value="Genomic_DNA"/>
</dbReference>
<feature type="non-terminal residue" evidence="14">
    <location>
        <position position="1"/>
    </location>
</feature>
<keyword evidence="10" id="KW-0325">Glycoprotein</keyword>
<feature type="transmembrane region" description="Helical" evidence="11">
    <location>
        <begin position="57"/>
        <end position="82"/>
    </location>
</feature>
<keyword evidence="5" id="KW-0677">Repeat</keyword>
<feature type="domain" description="ABC transmembrane type-1" evidence="13">
    <location>
        <begin position="1"/>
        <end position="120"/>
    </location>
</feature>